<dbReference type="PANTHER" id="PTHR10965">
    <property type="entry name" value="60S RIBOSOMAL PROTEIN L38"/>
    <property type="match status" value="1"/>
</dbReference>
<accession>A0A1I8BRL9</accession>
<evidence type="ECO:0000256" key="1">
    <source>
        <dbReference type="ARBA" id="ARBA00007803"/>
    </source>
</evidence>
<evidence type="ECO:0000256" key="6">
    <source>
        <dbReference type="RuleBase" id="RU003445"/>
    </source>
</evidence>
<dbReference type="GO" id="GO:0006412">
    <property type="term" value="P:translation"/>
    <property type="evidence" value="ECO:0007669"/>
    <property type="project" value="InterPro"/>
</dbReference>
<name>A0A1I8BRL9_MELHA</name>
<dbReference type="GO" id="GO:0022618">
    <property type="term" value="P:protein-RNA complex assembly"/>
    <property type="evidence" value="ECO:0007669"/>
    <property type="project" value="TreeGrafter"/>
</dbReference>
<proteinExistence type="inferred from homology"/>
<dbReference type="InterPro" id="IPR038464">
    <property type="entry name" value="Ribosomal_eL38_sf"/>
</dbReference>
<dbReference type="AlphaFoldDB" id="A0A1I8BRL9"/>
<dbReference type="Gene3D" id="3.30.720.90">
    <property type="match status" value="1"/>
</dbReference>
<evidence type="ECO:0000256" key="5">
    <source>
        <dbReference type="ARBA" id="ARBA00035338"/>
    </source>
</evidence>
<evidence type="ECO:0000256" key="3">
    <source>
        <dbReference type="ARBA" id="ARBA00023274"/>
    </source>
</evidence>
<reference evidence="8" key="1">
    <citation type="submission" date="2016-11" db="UniProtKB">
        <authorList>
            <consortium name="WormBaseParasite"/>
        </authorList>
    </citation>
    <scope>IDENTIFICATION</scope>
</reference>
<comment type="similarity">
    <text evidence="1 6">Belongs to the eukaryotic ribosomal protein eL38 family.</text>
</comment>
<evidence type="ECO:0000256" key="4">
    <source>
        <dbReference type="ARBA" id="ARBA00035235"/>
    </source>
</evidence>
<evidence type="ECO:0000256" key="2">
    <source>
        <dbReference type="ARBA" id="ARBA00022980"/>
    </source>
</evidence>
<dbReference type="PANTHER" id="PTHR10965:SF0">
    <property type="entry name" value="LARGE RIBOSOMAL SUBUNIT PROTEIN EL38"/>
    <property type="match status" value="1"/>
</dbReference>
<keyword evidence="2 6" id="KW-0689">Ribosomal protein</keyword>
<dbReference type="GO" id="GO:0003735">
    <property type="term" value="F:structural constituent of ribosome"/>
    <property type="evidence" value="ECO:0007669"/>
    <property type="project" value="InterPro"/>
</dbReference>
<dbReference type="WBParaSite" id="MhA1_Contig517.frz3.fgene2">
    <property type="protein sequence ID" value="MhA1_Contig517.frz3.fgene2"/>
    <property type="gene ID" value="MhA1_Contig517.frz3.fgene2"/>
</dbReference>
<organism evidence="7 8">
    <name type="scientific">Meloidogyne hapla</name>
    <name type="common">Root-knot nematode worm</name>
    <dbReference type="NCBI Taxonomy" id="6305"/>
    <lineage>
        <taxon>Eukaryota</taxon>
        <taxon>Metazoa</taxon>
        <taxon>Ecdysozoa</taxon>
        <taxon>Nematoda</taxon>
        <taxon>Chromadorea</taxon>
        <taxon>Rhabditida</taxon>
        <taxon>Tylenchina</taxon>
        <taxon>Tylenchomorpha</taxon>
        <taxon>Tylenchoidea</taxon>
        <taxon>Meloidogynidae</taxon>
        <taxon>Meloidogyninae</taxon>
        <taxon>Meloidogyne</taxon>
    </lineage>
</organism>
<keyword evidence="3 6" id="KW-0687">Ribonucleoprotein</keyword>
<protein>
    <recommendedName>
        <fullName evidence="4">Large ribosomal subunit protein eL38</fullName>
    </recommendedName>
    <alternativeName>
        <fullName evidence="5">60S ribosomal protein L38</fullName>
    </alternativeName>
</protein>
<sequence>MPREITDIKEFLLTARRKDAKSVKIKKNRENTKFKVRCSRFLYTLVVADKDKADKLKQSLPPGLQEENFKCLERLIREHSRETNGLVVQLDRVSAELKQEKEARKKDDEGLSERINKMFFRMTDKVIPELEACTSRLNKLDHKDCVTRFIKIERNVEKIMKNLAISPVSTPGSSPHGSPRKGK</sequence>
<evidence type="ECO:0000313" key="7">
    <source>
        <dbReference type="Proteomes" id="UP000095281"/>
    </source>
</evidence>
<dbReference type="FunFam" id="3.30.720.90:FF:000001">
    <property type="entry name" value="60S ribosomal protein L38"/>
    <property type="match status" value="1"/>
</dbReference>
<dbReference type="Pfam" id="PF01781">
    <property type="entry name" value="Ribosomal_L38e"/>
    <property type="match status" value="1"/>
</dbReference>
<keyword evidence="7" id="KW-1185">Reference proteome</keyword>
<evidence type="ECO:0000313" key="8">
    <source>
        <dbReference type="WBParaSite" id="MhA1_Contig517.frz3.fgene2"/>
    </source>
</evidence>
<dbReference type="GO" id="GO:0022625">
    <property type="term" value="C:cytosolic large ribosomal subunit"/>
    <property type="evidence" value="ECO:0007669"/>
    <property type="project" value="TreeGrafter"/>
</dbReference>
<dbReference type="Proteomes" id="UP000095281">
    <property type="component" value="Unplaced"/>
</dbReference>
<dbReference type="InterPro" id="IPR002675">
    <property type="entry name" value="Ribosomal_eL38"/>
</dbReference>